<evidence type="ECO:0000313" key="2">
    <source>
        <dbReference type="Proteomes" id="UP000215433"/>
    </source>
</evidence>
<accession>A0A229VXS9</accession>
<dbReference type="Proteomes" id="UP000215433">
    <property type="component" value="Unassembled WGS sequence"/>
</dbReference>
<proteinExistence type="predicted"/>
<evidence type="ECO:0000313" key="1">
    <source>
        <dbReference type="EMBL" id="OXN00424.1"/>
    </source>
</evidence>
<name>A0A229VXS9_9BIFI</name>
<keyword evidence="2" id="KW-1185">Reference proteome</keyword>
<protein>
    <submittedName>
        <fullName evidence="1">Uncharacterized protein</fullName>
    </submittedName>
</protein>
<gene>
    <name evidence="1" type="ORF">Tam10B_1294</name>
</gene>
<comment type="caution">
    <text evidence="1">The sequence shown here is derived from an EMBL/GenBank/DDBJ whole genome shotgun (WGS) entry which is preliminary data.</text>
</comment>
<dbReference type="AlphaFoldDB" id="A0A229VXS9"/>
<reference evidence="1 2" key="1">
    <citation type="submission" date="2017-05" db="EMBL/GenBank/DDBJ databases">
        <title>Bifidobacterium vansinderenii sp. nov.</title>
        <authorList>
            <person name="Lugli G.A."/>
            <person name="Duranti S."/>
            <person name="Mangifesta M."/>
        </authorList>
    </citation>
    <scope>NUCLEOTIDE SEQUENCE [LARGE SCALE GENOMIC DNA]</scope>
    <source>
        <strain evidence="1 2">Tam10B</strain>
    </source>
</reference>
<organism evidence="1 2">
    <name type="scientific">Bifidobacterium vansinderenii</name>
    <dbReference type="NCBI Taxonomy" id="1984871"/>
    <lineage>
        <taxon>Bacteria</taxon>
        <taxon>Bacillati</taxon>
        <taxon>Actinomycetota</taxon>
        <taxon>Actinomycetes</taxon>
        <taxon>Bifidobacteriales</taxon>
        <taxon>Bifidobacteriaceae</taxon>
        <taxon>Bifidobacterium</taxon>
    </lineage>
</organism>
<sequence>MFYDREWTMKLCRMTRGGGSISPWHPDEDYVPWFSESIAAGLDDDVERVTREVTAMLLGAWVENDRFIMNVEVHRALCRADFLHFADVMYRGITKEYRKRYVDADGKPMLTAREIVRSYSEYVRYYVTRGDAYADSSLNPGRNEFNEILQKQIHRMFNVANARLESDILMDSTYRSHGLLTLRKKTFYCDDGVDRIQWMFQPGADEPHERCTAPIPETVSDTQPYLGPVQKPLNRTSVKRMLKAKNVALNAVPHGRYFLVCIPVHRCPNHQAWERVFNSHGWRWVATFRTDRNRRGFDCWNIYLDVGRQVPTRSISVALSSVVAKDGRLHGDNTQACHKPDGAYNSITSPYWIGARQQKVMPWAKRGQVYWSSAFEPEHPKTV</sequence>
<dbReference type="EMBL" id="NEWD01000016">
    <property type="protein sequence ID" value="OXN00424.1"/>
    <property type="molecule type" value="Genomic_DNA"/>
</dbReference>